<evidence type="ECO:0000256" key="17">
    <source>
        <dbReference type="SAM" id="MobiDB-lite"/>
    </source>
</evidence>
<dbReference type="SFLD" id="SFLDS00003">
    <property type="entry name" value="Haloacid_Dehalogenase"/>
    <property type="match status" value="1"/>
</dbReference>
<dbReference type="InterPro" id="IPR023214">
    <property type="entry name" value="HAD_sf"/>
</dbReference>
<dbReference type="Gene3D" id="2.70.150.10">
    <property type="entry name" value="Calcium-transporting ATPase, cytoplasmic transduction domain A"/>
    <property type="match status" value="1"/>
</dbReference>
<dbReference type="EC" id="7.2.2.10" evidence="16"/>
<evidence type="ECO:0000256" key="15">
    <source>
        <dbReference type="ARBA" id="ARBA00048694"/>
    </source>
</evidence>
<dbReference type="CDD" id="cd02081">
    <property type="entry name" value="P-type_ATPase_Ca_PMCA-like"/>
    <property type="match status" value="1"/>
</dbReference>
<evidence type="ECO:0000256" key="16">
    <source>
        <dbReference type="RuleBase" id="RU361146"/>
    </source>
</evidence>
<dbReference type="InterPro" id="IPR006068">
    <property type="entry name" value="ATPase_P-typ_cation-transptr_C"/>
</dbReference>
<feature type="transmembrane region" description="Helical" evidence="16">
    <location>
        <begin position="227"/>
        <end position="252"/>
    </location>
</feature>
<dbReference type="SUPFAM" id="SSF81660">
    <property type="entry name" value="Metal cation-transporting ATPase, ATP-binding domain N"/>
    <property type="match status" value="1"/>
</dbReference>
<evidence type="ECO:0000259" key="18">
    <source>
        <dbReference type="SMART" id="SM00831"/>
    </source>
</evidence>
<protein>
    <recommendedName>
        <fullName evidence="16">Calcium-transporting ATPase</fullName>
        <ecNumber evidence="16">7.2.2.10</ecNumber>
    </recommendedName>
</protein>
<dbReference type="EMBL" id="OZ020100">
    <property type="protein sequence ID" value="CAK9272807.1"/>
    <property type="molecule type" value="Genomic_DNA"/>
</dbReference>
<evidence type="ECO:0000256" key="7">
    <source>
        <dbReference type="ARBA" id="ARBA00022741"/>
    </source>
</evidence>
<evidence type="ECO:0000256" key="11">
    <source>
        <dbReference type="ARBA" id="ARBA00022967"/>
    </source>
</evidence>
<dbReference type="Proteomes" id="UP001497444">
    <property type="component" value="Chromosome 5"/>
</dbReference>
<evidence type="ECO:0000313" key="20">
    <source>
        <dbReference type="Proteomes" id="UP001497444"/>
    </source>
</evidence>
<dbReference type="Gene3D" id="3.40.50.1000">
    <property type="entry name" value="HAD superfamily/HAD-like"/>
    <property type="match status" value="1"/>
</dbReference>
<dbReference type="SUPFAM" id="SSF81653">
    <property type="entry name" value="Calcium ATPase, transduction domain A"/>
    <property type="match status" value="1"/>
</dbReference>
<feature type="domain" description="Cation-transporting P-type ATPase N-terminal" evidence="18">
    <location>
        <begin position="175"/>
        <end position="252"/>
    </location>
</feature>
<organism evidence="19 20">
    <name type="scientific">Sphagnum jensenii</name>
    <dbReference type="NCBI Taxonomy" id="128206"/>
    <lineage>
        <taxon>Eukaryota</taxon>
        <taxon>Viridiplantae</taxon>
        <taxon>Streptophyta</taxon>
        <taxon>Embryophyta</taxon>
        <taxon>Bryophyta</taxon>
        <taxon>Sphagnophytina</taxon>
        <taxon>Sphagnopsida</taxon>
        <taxon>Sphagnales</taxon>
        <taxon>Sphagnaceae</taxon>
        <taxon>Sphagnum</taxon>
    </lineage>
</organism>
<dbReference type="InterPro" id="IPR006408">
    <property type="entry name" value="P-type_ATPase_IIB"/>
</dbReference>
<dbReference type="Pfam" id="PF00690">
    <property type="entry name" value="Cation_ATPase_N"/>
    <property type="match status" value="1"/>
</dbReference>
<evidence type="ECO:0000256" key="8">
    <source>
        <dbReference type="ARBA" id="ARBA00022837"/>
    </source>
</evidence>
<dbReference type="InterPro" id="IPR044492">
    <property type="entry name" value="P_typ_ATPase_HD_dom"/>
</dbReference>
<keyword evidence="3 16" id="KW-0813">Transport</keyword>
<dbReference type="Pfam" id="PF13246">
    <property type="entry name" value="Cation_ATPase"/>
    <property type="match status" value="1"/>
</dbReference>
<comment type="function">
    <text evidence="16">Catalyzes the hydrolysis of ATP coupled with the transport of calcium.</text>
</comment>
<evidence type="ECO:0000256" key="9">
    <source>
        <dbReference type="ARBA" id="ARBA00022840"/>
    </source>
</evidence>
<feature type="transmembrane region" description="Helical" evidence="16">
    <location>
        <begin position="1058"/>
        <end position="1079"/>
    </location>
</feature>
<evidence type="ECO:0000256" key="3">
    <source>
        <dbReference type="ARBA" id="ARBA00022448"/>
    </source>
</evidence>
<proteinExistence type="inferred from homology"/>
<comment type="caution">
    <text evidence="16">Lacks conserved residue(s) required for the propagation of feature annotation.</text>
</comment>
<dbReference type="InterPro" id="IPR008250">
    <property type="entry name" value="ATPase_P-typ_transduc_dom_A_sf"/>
</dbReference>
<keyword evidence="5 16" id="KW-0812">Transmembrane</keyword>
<feature type="region of interest" description="Disordered" evidence="17">
    <location>
        <begin position="1098"/>
        <end position="1129"/>
    </location>
</feature>
<evidence type="ECO:0000256" key="4">
    <source>
        <dbReference type="ARBA" id="ARBA00022568"/>
    </source>
</evidence>
<dbReference type="PROSITE" id="PS00154">
    <property type="entry name" value="ATPASE_E1_E2"/>
    <property type="match status" value="1"/>
</dbReference>
<gene>
    <name evidence="19" type="ORF">CSSPJE1EN1_LOCUS18285</name>
</gene>
<evidence type="ECO:0000256" key="13">
    <source>
        <dbReference type="ARBA" id="ARBA00023065"/>
    </source>
</evidence>
<feature type="compositionally biased region" description="Polar residues" evidence="17">
    <location>
        <begin position="1101"/>
        <end position="1129"/>
    </location>
</feature>
<keyword evidence="10" id="KW-0460">Magnesium</keyword>
<dbReference type="SFLD" id="SFLDF00027">
    <property type="entry name" value="p-type_atpase"/>
    <property type="match status" value="1"/>
</dbReference>
<keyword evidence="20" id="KW-1185">Reference proteome</keyword>
<keyword evidence="4 16" id="KW-0109">Calcium transport</keyword>
<dbReference type="InterPro" id="IPR036412">
    <property type="entry name" value="HAD-like_sf"/>
</dbReference>
<sequence>MSTTHGSGSKLLSASFELREEDNRVPLSELGFYLASDDDSQRVLDQRHTEDDNNSADNPWIIDPKHDSLERLKKWRQATLTVNATRRFRYTSNLKRLEESKKNQSPAARLRASTHVIRTNLLYFLGSSLSICWSRFGKGYFADAECYGDTDPPPEGFGVGPNTLVHLLQAREYEHLSRLGGVEGVARDLNTSLEDGIRDSPEELQKRKDAYGDNTYPKKRPKGFLTFLWEACHDTTLIILMVAAVVSLAVSIPTEGAKNGWYDGTAIGVAVILVISVTAISDYKQSLQFQSLNDQKENIQLSVVRGGERKTVSIYDLVVGDIVPLSIGGQVPADGLLVEGHSLSIDESTMTGESHPAKKDSKEPFLLSGCKVDDGQGIMLVTGVGTHTEWGQVMAAISEDNGEETPLQVRLNGAATFIGKVGLSVAILVFIIQFIRYFVTDYKTDKHDNHPAELVVRKVLKLFTIAVTIVVVAVPEGLPLAVTLTLAYSMRKMMADKSLVRHLAACETMGSATTICTDKTGTLTTNKMTVTKSWLVGRMVDSFESTTLSLDSCEILLQGICLNSSGSVSVPKEGKELVVSGSPTESAVLAWGLKLGMNFKQIKHDVPVLHIETFNSTKKRAGVVFKTSDGKVHVHWKGAAEIILDLCSFWMDSDSVVQNLTSEKKDELRKVIEGMAALTLRCIAFAHCLIEESEVPIGEEAQADWQTPENNLILLAIAGIKDPCRPGVREAVQKCQMAGVKVRMVTGDNIFTAKAIAQECGILEDKGLVVEGKDFRTWDAVQLDRDLKHLSVMARSSPTDKLKLVQALQARRNVVAVTGDGTNDAPALHAADIGLSMGIAGTDVAKESSDIIILDDNFASVVKVVSWGRSVYANIQKFIQFQLTVNVVALALNFVAACTSGEVPLTAVQLLWVNLIMDTLGALALATEPPTDDLMLRKPIGRVEPLITNIMWRNIFIQAIYQIIVLMILNFAGIKILKLSGTHDHKTLVKNTIIFNAFVFCQLFNEVNARRPERLNIFEGIYKNYLFMSIIFITVVLQFVIVEFLNKFAQTTKLPVKWWILCIIIGLISWPLAFVVKFIPVPDKPLFKICCSCFGKRKGPSTRSTDGALSTNHTPQNSEHSQNSEIPTVGNAHNAQHHVSNETREGDIELTNGDEPVLLQNSTPL</sequence>
<keyword evidence="13 16" id="KW-0406">Ion transport</keyword>
<dbReference type="PRINTS" id="PR00121">
    <property type="entry name" value="NAKATPASE"/>
</dbReference>
<keyword evidence="14 16" id="KW-0472">Membrane</keyword>
<dbReference type="SUPFAM" id="SSF56784">
    <property type="entry name" value="HAD-like"/>
    <property type="match status" value="1"/>
</dbReference>
<dbReference type="Gene3D" id="1.20.1110.10">
    <property type="entry name" value="Calcium-transporting ATPase, transmembrane domain"/>
    <property type="match status" value="1"/>
</dbReference>
<dbReference type="SFLD" id="SFLDG00002">
    <property type="entry name" value="C1.7:_P-type_atpase_like"/>
    <property type="match status" value="1"/>
</dbReference>
<dbReference type="InterPro" id="IPR024750">
    <property type="entry name" value="Ca_ATPase_N_dom"/>
</dbReference>
<evidence type="ECO:0000256" key="12">
    <source>
        <dbReference type="ARBA" id="ARBA00022989"/>
    </source>
</evidence>
<dbReference type="Gene3D" id="1.20.5.170">
    <property type="match status" value="1"/>
</dbReference>
<name>A0ABP0X2B8_9BRYO</name>
<dbReference type="SMART" id="SM00831">
    <property type="entry name" value="Cation_ATPase_N"/>
    <property type="match status" value="1"/>
</dbReference>
<dbReference type="SUPFAM" id="SSF81665">
    <property type="entry name" value="Calcium ATPase, transmembrane domain M"/>
    <property type="match status" value="1"/>
</dbReference>
<feature type="region of interest" description="Disordered" evidence="17">
    <location>
        <begin position="1143"/>
        <end position="1165"/>
    </location>
</feature>
<dbReference type="InterPro" id="IPR023298">
    <property type="entry name" value="ATPase_P-typ_TM_dom_sf"/>
</dbReference>
<evidence type="ECO:0000256" key="1">
    <source>
        <dbReference type="ARBA" id="ARBA00004127"/>
    </source>
</evidence>
<accession>A0ABP0X2B8</accession>
<keyword evidence="12 16" id="KW-1133">Transmembrane helix</keyword>
<feature type="transmembrane region" description="Helical" evidence="16">
    <location>
        <begin position="417"/>
        <end position="439"/>
    </location>
</feature>
<evidence type="ECO:0000256" key="14">
    <source>
        <dbReference type="ARBA" id="ARBA00023136"/>
    </source>
</evidence>
<feature type="transmembrane region" description="Helical" evidence="16">
    <location>
        <begin position="264"/>
        <end position="283"/>
    </location>
</feature>
<dbReference type="InterPro" id="IPR018303">
    <property type="entry name" value="ATPase_P-typ_P_site"/>
</dbReference>
<feature type="transmembrane region" description="Helical" evidence="16">
    <location>
        <begin position="955"/>
        <end position="976"/>
    </location>
</feature>
<dbReference type="NCBIfam" id="TIGR01517">
    <property type="entry name" value="ATPase-IIB_Ca"/>
    <property type="match status" value="1"/>
</dbReference>
<dbReference type="NCBIfam" id="TIGR01494">
    <property type="entry name" value="ATPase_P-type"/>
    <property type="match status" value="2"/>
</dbReference>
<evidence type="ECO:0000256" key="6">
    <source>
        <dbReference type="ARBA" id="ARBA00022723"/>
    </source>
</evidence>
<keyword evidence="8 16" id="KW-0106">Calcium</keyword>
<dbReference type="Pfam" id="PF12515">
    <property type="entry name" value="CaATP_NAI"/>
    <property type="match status" value="1"/>
</dbReference>
<keyword evidence="11" id="KW-1278">Translocase</keyword>
<dbReference type="Pfam" id="PF00689">
    <property type="entry name" value="Cation_ATPase_C"/>
    <property type="match status" value="1"/>
</dbReference>
<comment type="similarity">
    <text evidence="2 16">Belongs to the cation transport ATPase (P-type) (TC 3.A.3) family. Type IIB subfamily.</text>
</comment>
<comment type="subcellular location">
    <subcellularLocation>
        <location evidence="1">Endomembrane system</location>
        <topology evidence="1">Multi-pass membrane protein</topology>
    </subcellularLocation>
    <subcellularLocation>
        <location evidence="16">Membrane</location>
        <topology evidence="16">Multi-pass membrane protein</topology>
    </subcellularLocation>
</comment>
<dbReference type="PANTHER" id="PTHR24093:SF369">
    <property type="entry name" value="CALCIUM-TRANSPORTING ATPASE"/>
    <property type="match status" value="1"/>
</dbReference>
<feature type="transmembrane region" description="Helical" evidence="16">
    <location>
        <begin position="1025"/>
        <end position="1046"/>
    </location>
</feature>
<keyword evidence="9 16" id="KW-0067">ATP-binding</keyword>
<dbReference type="Pfam" id="PF00122">
    <property type="entry name" value="E1-E2_ATPase"/>
    <property type="match status" value="1"/>
</dbReference>
<dbReference type="InterPro" id="IPR059000">
    <property type="entry name" value="ATPase_P-type_domA"/>
</dbReference>
<evidence type="ECO:0000256" key="10">
    <source>
        <dbReference type="ARBA" id="ARBA00022842"/>
    </source>
</evidence>
<dbReference type="InterPro" id="IPR004014">
    <property type="entry name" value="ATPase_P-typ_cation-transptr_N"/>
</dbReference>
<comment type="catalytic activity">
    <reaction evidence="15 16">
        <text>Ca(2+)(in) + ATP + H2O = Ca(2+)(out) + ADP + phosphate + H(+)</text>
        <dbReference type="Rhea" id="RHEA:18105"/>
        <dbReference type="ChEBI" id="CHEBI:15377"/>
        <dbReference type="ChEBI" id="CHEBI:15378"/>
        <dbReference type="ChEBI" id="CHEBI:29108"/>
        <dbReference type="ChEBI" id="CHEBI:30616"/>
        <dbReference type="ChEBI" id="CHEBI:43474"/>
        <dbReference type="ChEBI" id="CHEBI:456216"/>
        <dbReference type="EC" id="7.2.2.10"/>
    </reaction>
</comment>
<dbReference type="InterPro" id="IPR023299">
    <property type="entry name" value="ATPase_P-typ_cyto_dom_N"/>
</dbReference>
<dbReference type="Gene3D" id="3.40.1110.10">
    <property type="entry name" value="Calcium-transporting ATPase, cytoplasmic domain N"/>
    <property type="match status" value="1"/>
</dbReference>
<reference evidence="19" key="1">
    <citation type="submission" date="2024-02" db="EMBL/GenBank/DDBJ databases">
        <authorList>
            <consortium name="ELIXIR-Norway"/>
            <consortium name="Elixir Norway"/>
        </authorList>
    </citation>
    <scope>NUCLEOTIDE SEQUENCE</scope>
</reference>
<evidence type="ECO:0000256" key="2">
    <source>
        <dbReference type="ARBA" id="ARBA00006124"/>
    </source>
</evidence>
<evidence type="ECO:0000313" key="19">
    <source>
        <dbReference type="EMBL" id="CAK9272807.1"/>
    </source>
</evidence>
<evidence type="ECO:0000256" key="5">
    <source>
        <dbReference type="ARBA" id="ARBA00022692"/>
    </source>
</evidence>
<keyword evidence="7 16" id="KW-0547">Nucleotide-binding</keyword>
<feature type="transmembrane region" description="Helical" evidence="16">
    <location>
        <begin position="459"/>
        <end position="488"/>
    </location>
</feature>
<dbReference type="InterPro" id="IPR001757">
    <property type="entry name" value="P_typ_ATPase"/>
</dbReference>
<keyword evidence="6" id="KW-0479">Metal-binding</keyword>
<dbReference type="PANTHER" id="PTHR24093">
    <property type="entry name" value="CATION TRANSPORTING ATPASE"/>
    <property type="match status" value="1"/>
</dbReference>
<dbReference type="PRINTS" id="PR00119">
    <property type="entry name" value="CATATPASE"/>
</dbReference>